<evidence type="ECO:0000313" key="4">
    <source>
        <dbReference type="Proteomes" id="UP000499080"/>
    </source>
</evidence>
<dbReference type="OrthoDB" id="329835at2759"/>
<sequence length="262" mass="29293">MSSTEFRVAITYSIQKLFPSTLEPYWTPIVIVCKETAGRSVFDEGSKKWKVNRFPAMWILMVGKRVLQRLIQESVAGSFHVVGYSLGGSVAFEMAMQSQKCGGNLKTITLLSGSDDLMNALNKDDTETIDSEVSALCRFVEQFTSEGTGKLESGLLKETNQEQRIQMVVRYLTDSSRQTVDKNELSEALTCYLKKQKLLSSYFPSGKLSMDISIIESSTKILANDVARVKELFAQDSCMARKDLKGALSWHANNMTCQSHHL</sequence>
<dbReference type="Gene3D" id="3.40.50.1820">
    <property type="entry name" value="alpha/beta hydrolase"/>
    <property type="match status" value="1"/>
</dbReference>
<reference evidence="3 4" key="1">
    <citation type="journal article" date="2019" name="Sci. Rep.">
        <title>Orb-weaving spider Araneus ventricosus genome elucidates the spidroin gene catalogue.</title>
        <authorList>
            <person name="Kono N."/>
            <person name="Nakamura H."/>
            <person name="Ohtoshi R."/>
            <person name="Moran D.A.P."/>
            <person name="Shinohara A."/>
            <person name="Yoshida Y."/>
            <person name="Fujiwara M."/>
            <person name="Mori M."/>
            <person name="Tomita M."/>
            <person name="Arakawa K."/>
        </authorList>
    </citation>
    <scope>NUCLEOTIDE SEQUENCE [LARGE SCALE GENOMIC DNA]</scope>
</reference>
<proteinExistence type="predicted"/>
<dbReference type="InterPro" id="IPR001031">
    <property type="entry name" value="Thioesterase"/>
</dbReference>
<dbReference type="InterPro" id="IPR029058">
    <property type="entry name" value="AB_hydrolase_fold"/>
</dbReference>
<gene>
    <name evidence="3" type="ORF">AVEN_3846_1</name>
</gene>
<dbReference type="GO" id="GO:0016297">
    <property type="term" value="F:fatty acyl-[ACP] hydrolase activity"/>
    <property type="evidence" value="ECO:0007669"/>
    <property type="project" value="UniProtKB-EC"/>
</dbReference>
<dbReference type="AlphaFoldDB" id="A0A4Y2GPN4"/>
<name>A0A4Y2GPN4_ARAVE</name>
<evidence type="ECO:0000313" key="3">
    <source>
        <dbReference type="EMBL" id="GBM54861.1"/>
    </source>
</evidence>
<dbReference type="SUPFAM" id="SSF53474">
    <property type="entry name" value="alpha/beta-Hydrolases"/>
    <property type="match status" value="1"/>
</dbReference>
<protein>
    <recommendedName>
        <fullName evidence="1">oleoyl-[acyl-carrier-protein] hydrolase</fullName>
        <ecNumber evidence="1">3.1.2.14</ecNumber>
    </recommendedName>
</protein>
<comment type="caution">
    <text evidence="3">The sequence shown here is derived from an EMBL/GenBank/DDBJ whole genome shotgun (WGS) entry which is preliminary data.</text>
</comment>
<evidence type="ECO:0000259" key="2">
    <source>
        <dbReference type="Pfam" id="PF00975"/>
    </source>
</evidence>
<dbReference type="EMBL" id="BGPR01001476">
    <property type="protein sequence ID" value="GBM54861.1"/>
    <property type="molecule type" value="Genomic_DNA"/>
</dbReference>
<evidence type="ECO:0000256" key="1">
    <source>
        <dbReference type="ARBA" id="ARBA00012480"/>
    </source>
</evidence>
<dbReference type="EC" id="3.1.2.14" evidence="1"/>
<dbReference type="Proteomes" id="UP000499080">
    <property type="component" value="Unassembled WGS sequence"/>
</dbReference>
<accession>A0A4Y2GPN4</accession>
<organism evidence="3 4">
    <name type="scientific">Araneus ventricosus</name>
    <name type="common">Orbweaver spider</name>
    <name type="synonym">Epeira ventricosa</name>
    <dbReference type="NCBI Taxonomy" id="182803"/>
    <lineage>
        <taxon>Eukaryota</taxon>
        <taxon>Metazoa</taxon>
        <taxon>Ecdysozoa</taxon>
        <taxon>Arthropoda</taxon>
        <taxon>Chelicerata</taxon>
        <taxon>Arachnida</taxon>
        <taxon>Araneae</taxon>
        <taxon>Araneomorphae</taxon>
        <taxon>Entelegynae</taxon>
        <taxon>Araneoidea</taxon>
        <taxon>Araneidae</taxon>
        <taxon>Araneus</taxon>
    </lineage>
</organism>
<feature type="domain" description="Thioesterase" evidence="2">
    <location>
        <begin position="66"/>
        <end position="190"/>
    </location>
</feature>
<keyword evidence="4" id="KW-1185">Reference proteome</keyword>
<dbReference type="Pfam" id="PF00975">
    <property type="entry name" value="Thioesterase"/>
    <property type="match status" value="1"/>
</dbReference>